<feature type="transmembrane region" description="Helical" evidence="12">
    <location>
        <begin position="240"/>
        <end position="261"/>
    </location>
</feature>
<keyword evidence="10" id="KW-0143">Chaperone</keyword>
<keyword evidence="9" id="KW-1015">Disulfide bond</keyword>
<reference evidence="14" key="3">
    <citation type="submission" date="2025-09" db="UniProtKB">
        <authorList>
            <consortium name="Ensembl"/>
        </authorList>
    </citation>
    <scope>IDENTIFICATION</scope>
</reference>
<gene>
    <name evidence="14" type="primary">TIMM13</name>
</gene>
<dbReference type="Pfam" id="PF02953">
    <property type="entry name" value="zf-Tim10_DDP"/>
    <property type="match status" value="1"/>
</dbReference>
<dbReference type="GO" id="GO:0015031">
    <property type="term" value="P:protein transport"/>
    <property type="evidence" value="ECO:0007669"/>
    <property type="project" value="UniProtKB-KW"/>
</dbReference>
<dbReference type="Ensembl" id="ENSSHBT00005023968.1">
    <property type="protein sequence ID" value="ENSSHBP00005020093.1"/>
    <property type="gene ID" value="ENSSHBG00005017163.1"/>
</dbReference>
<organism evidence="14 15">
    <name type="scientific">Strigops habroptila</name>
    <name type="common">Kakapo</name>
    <dbReference type="NCBI Taxonomy" id="2489341"/>
    <lineage>
        <taxon>Eukaryota</taxon>
        <taxon>Metazoa</taxon>
        <taxon>Chordata</taxon>
        <taxon>Craniata</taxon>
        <taxon>Vertebrata</taxon>
        <taxon>Euteleostomi</taxon>
        <taxon>Archelosauria</taxon>
        <taxon>Archosauria</taxon>
        <taxon>Dinosauria</taxon>
        <taxon>Saurischia</taxon>
        <taxon>Theropoda</taxon>
        <taxon>Coelurosauria</taxon>
        <taxon>Aves</taxon>
        <taxon>Neognathae</taxon>
        <taxon>Neoaves</taxon>
        <taxon>Telluraves</taxon>
        <taxon>Australaves</taxon>
        <taxon>Psittaciformes</taxon>
        <taxon>Psittacidae</taxon>
        <taxon>Strigops</taxon>
    </lineage>
</organism>
<comment type="subunit">
    <text evidence="11">Heterohexamer; composed of 3 copies of TIMM8 (TIMM8A or TIMM8B) and 3 copies of TIMM13, named soluble 70 kDa complex. Associates with the TIM22 complex, whose core is composed of TIMM22.</text>
</comment>
<dbReference type="SUPFAM" id="SSF144122">
    <property type="entry name" value="Tim10-like"/>
    <property type="match status" value="1"/>
</dbReference>
<feature type="transmembrane region" description="Helical" evidence="12">
    <location>
        <begin position="268"/>
        <end position="290"/>
    </location>
</feature>
<dbReference type="FunFam" id="1.10.287.810:FF:000001">
    <property type="entry name" value="mitochondrial import inner membrane translocase subunit TIM13"/>
    <property type="match status" value="1"/>
</dbReference>
<reference evidence="14" key="2">
    <citation type="submission" date="2025-08" db="UniProtKB">
        <authorList>
            <consortium name="Ensembl"/>
        </authorList>
    </citation>
    <scope>IDENTIFICATION</scope>
</reference>
<evidence type="ECO:0000256" key="1">
    <source>
        <dbReference type="ARBA" id="ARBA00004173"/>
    </source>
</evidence>
<evidence type="ECO:0000256" key="9">
    <source>
        <dbReference type="ARBA" id="ARBA00023157"/>
    </source>
</evidence>
<evidence type="ECO:0000256" key="8">
    <source>
        <dbReference type="ARBA" id="ARBA00023128"/>
    </source>
</evidence>
<evidence type="ECO:0000256" key="11">
    <source>
        <dbReference type="ARBA" id="ARBA00064371"/>
    </source>
</evidence>
<evidence type="ECO:0000256" key="3">
    <source>
        <dbReference type="ARBA" id="ARBA00022448"/>
    </source>
</evidence>
<keyword evidence="7" id="KW-0811">Translocation</keyword>
<evidence type="ECO:0000256" key="7">
    <source>
        <dbReference type="ARBA" id="ARBA00023010"/>
    </source>
</evidence>
<evidence type="ECO:0000256" key="10">
    <source>
        <dbReference type="ARBA" id="ARBA00023186"/>
    </source>
</evidence>
<name>A0A672UXD5_STRHB</name>
<keyword evidence="12" id="KW-0472">Membrane</keyword>
<keyword evidence="15" id="KW-1185">Reference proteome</keyword>
<keyword evidence="12" id="KW-0812">Transmembrane</keyword>
<dbReference type="GO" id="GO:0042719">
    <property type="term" value="C:mitochondrial intermembrane space chaperone complex"/>
    <property type="evidence" value="ECO:0007669"/>
    <property type="project" value="UniProtKB-ARBA"/>
</dbReference>
<reference evidence="14 15" key="1">
    <citation type="submission" date="2019-11" db="EMBL/GenBank/DDBJ databases">
        <title>Strigops habroptila (kakapo) genome, bStrHab1, primary haplotype, v2.</title>
        <authorList>
            <person name="Jarvis E.D."/>
            <person name="Howard J."/>
            <person name="Rhie A."/>
            <person name="Phillippy A."/>
            <person name="Korlach J."/>
            <person name="Digby A."/>
            <person name="Iorns D."/>
            <person name="Eason D."/>
            <person name="Robertson B."/>
            <person name="Raemaekers T."/>
            <person name="Howe K."/>
            <person name="Lewin H."/>
            <person name="Damas J."/>
            <person name="Hastie A."/>
            <person name="Tracey A."/>
            <person name="Chow W."/>
            <person name="Fedrigo O."/>
        </authorList>
    </citation>
    <scope>NUCLEOTIDE SEQUENCE [LARGE SCALE GENOMIC DNA]</scope>
</reference>
<dbReference type="Gene3D" id="1.10.287.810">
    <property type="entry name" value="Mitochondrial import inner membrane translocase subunit tim13 like domains"/>
    <property type="match status" value="1"/>
</dbReference>
<sequence>MESGFGSDFGSDFSSGAGGGGKLDPGLIMEQVKVQIAVANAQELLQRMTDKCFRKCIGKPGGALDNSEQKCIAMCMDRYMDAWNTFPEPTTLGCSGREPTCEALRLLEQGRTMWARDERPVQVVGGESLLPFQPLPWQSNKPSLNLLHPLAFISNQPQERGNFPASRATASCLVWFMPSPTVQTDHGSADKSLLEGLREARSVLWTRSTKPATQSPCPGSKHGLSHHTVTQALPISCHTWLFLPLYFYSCLGGLTFGFVGFDSAQAMCWGAGVLLQVCSTALPILVQAQLGLERVGK</sequence>
<dbReference type="GO" id="GO:0045039">
    <property type="term" value="P:protein insertion into mitochondrial inner membrane"/>
    <property type="evidence" value="ECO:0007669"/>
    <property type="project" value="UniProtKB-ARBA"/>
</dbReference>
<dbReference type="Proteomes" id="UP000472266">
    <property type="component" value="Chromosome 21"/>
</dbReference>
<keyword evidence="8" id="KW-0496">Mitochondrion</keyword>
<dbReference type="GO" id="GO:0046872">
    <property type="term" value="F:metal ion binding"/>
    <property type="evidence" value="ECO:0007669"/>
    <property type="project" value="UniProtKB-KW"/>
</dbReference>
<feature type="domain" description="Tim10-like" evidence="13">
    <location>
        <begin position="31"/>
        <end position="85"/>
    </location>
</feature>
<keyword evidence="6" id="KW-0653">Protein transport</keyword>
<dbReference type="InParanoid" id="A0A672UXD5"/>
<dbReference type="GeneTree" id="ENSGT00390000014000"/>
<evidence type="ECO:0000313" key="14">
    <source>
        <dbReference type="Ensembl" id="ENSSHBP00005020093.1"/>
    </source>
</evidence>
<comment type="subcellular location">
    <subcellularLocation>
        <location evidence="1">Mitochondrion</location>
    </subcellularLocation>
</comment>
<dbReference type="AlphaFoldDB" id="A0A672UXD5"/>
<keyword evidence="5" id="KW-0862">Zinc</keyword>
<evidence type="ECO:0000256" key="5">
    <source>
        <dbReference type="ARBA" id="ARBA00022833"/>
    </source>
</evidence>
<evidence type="ECO:0000313" key="15">
    <source>
        <dbReference type="Proteomes" id="UP000472266"/>
    </source>
</evidence>
<accession>A0A672UXD5</accession>
<evidence type="ECO:0000256" key="4">
    <source>
        <dbReference type="ARBA" id="ARBA00022723"/>
    </source>
</evidence>
<comment type="similarity">
    <text evidence="2">Belongs to the small Tim family.</text>
</comment>
<keyword evidence="12" id="KW-1133">Transmembrane helix</keyword>
<keyword evidence="4" id="KW-0479">Metal-binding</keyword>
<evidence type="ECO:0000256" key="2">
    <source>
        <dbReference type="ARBA" id="ARBA00006720"/>
    </source>
</evidence>
<dbReference type="InterPro" id="IPR035427">
    <property type="entry name" value="Tim10-like_dom_sf"/>
</dbReference>
<keyword evidence="3" id="KW-0813">Transport</keyword>
<dbReference type="InterPro" id="IPR004217">
    <property type="entry name" value="Tim10-like"/>
</dbReference>
<proteinExistence type="inferred from homology"/>
<evidence type="ECO:0000256" key="6">
    <source>
        <dbReference type="ARBA" id="ARBA00022927"/>
    </source>
</evidence>
<evidence type="ECO:0000256" key="12">
    <source>
        <dbReference type="SAM" id="Phobius"/>
    </source>
</evidence>
<protein>
    <submittedName>
        <fullName evidence="14">Translocase of inner mitochondrial membrane 13</fullName>
    </submittedName>
</protein>
<evidence type="ECO:0000259" key="13">
    <source>
        <dbReference type="Pfam" id="PF02953"/>
    </source>
</evidence>